<sequence>MFNTGFLISMLTGHATGLLFVSTSRPITSGADISVMSYMRAAARKDSAQETRRMSRAEFRPPQFRKNTAAG</sequence>
<organism evidence="3">
    <name type="scientific">Anopheles marajoara</name>
    <dbReference type="NCBI Taxonomy" id="58244"/>
    <lineage>
        <taxon>Eukaryota</taxon>
        <taxon>Metazoa</taxon>
        <taxon>Ecdysozoa</taxon>
        <taxon>Arthropoda</taxon>
        <taxon>Hexapoda</taxon>
        <taxon>Insecta</taxon>
        <taxon>Pterygota</taxon>
        <taxon>Neoptera</taxon>
        <taxon>Endopterygota</taxon>
        <taxon>Diptera</taxon>
        <taxon>Nematocera</taxon>
        <taxon>Culicoidea</taxon>
        <taxon>Culicidae</taxon>
        <taxon>Anophelinae</taxon>
        <taxon>Anopheles</taxon>
    </lineage>
</organism>
<dbReference type="AlphaFoldDB" id="A0A2M4CDW3"/>
<dbReference type="EMBL" id="GGFJ01014395">
    <property type="protein sequence ID" value="MBW63536.1"/>
    <property type="molecule type" value="Transcribed_RNA"/>
</dbReference>
<name>A0A2M4CDW3_9DIPT</name>
<reference evidence="3" key="1">
    <citation type="submission" date="2018-01" db="EMBL/GenBank/DDBJ databases">
        <title>An insight into the sialome of Amazonian anophelines.</title>
        <authorList>
            <person name="Ribeiro J.M."/>
            <person name="Scarpassa V."/>
            <person name="Calvo E."/>
        </authorList>
    </citation>
    <scope>NUCLEOTIDE SEQUENCE</scope>
    <source>
        <tissue evidence="3">Salivary glands</tissue>
    </source>
</reference>
<feature type="compositionally biased region" description="Basic and acidic residues" evidence="1">
    <location>
        <begin position="45"/>
        <end position="59"/>
    </location>
</feature>
<evidence type="ECO:0000313" key="3">
    <source>
        <dbReference type="EMBL" id="MBW63536.1"/>
    </source>
</evidence>
<proteinExistence type="predicted"/>
<feature type="signal peptide" evidence="2">
    <location>
        <begin position="1"/>
        <end position="17"/>
    </location>
</feature>
<evidence type="ECO:0000256" key="1">
    <source>
        <dbReference type="SAM" id="MobiDB-lite"/>
    </source>
</evidence>
<accession>A0A2M4CDW3</accession>
<feature type="region of interest" description="Disordered" evidence="1">
    <location>
        <begin position="45"/>
        <end position="71"/>
    </location>
</feature>
<feature type="chain" id="PRO_5014733912" evidence="2">
    <location>
        <begin position="18"/>
        <end position="71"/>
    </location>
</feature>
<protein>
    <submittedName>
        <fullName evidence="3">Putative secreted protein</fullName>
    </submittedName>
</protein>
<keyword evidence="2" id="KW-0732">Signal</keyword>
<evidence type="ECO:0000256" key="2">
    <source>
        <dbReference type="SAM" id="SignalP"/>
    </source>
</evidence>